<evidence type="ECO:0000313" key="1">
    <source>
        <dbReference type="EMBL" id="MFC6885168.1"/>
    </source>
</evidence>
<name>A0ABW2CTQ8_9ACTN</name>
<accession>A0ABW2CTQ8</accession>
<dbReference type="RefSeq" id="WP_160818971.1">
    <property type="nucleotide sequence ID" value="NZ_JBHSXE010000001.1"/>
</dbReference>
<protein>
    <submittedName>
        <fullName evidence="1">DUF6623 family protein</fullName>
    </submittedName>
</protein>
<dbReference type="Proteomes" id="UP001596380">
    <property type="component" value="Unassembled WGS sequence"/>
</dbReference>
<organism evidence="1 2">
    <name type="scientific">Actinomadura yumaensis</name>
    <dbReference type="NCBI Taxonomy" id="111807"/>
    <lineage>
        <taxon>Bacteria</taxon>
        <taxon>Bacillati</taxon>
        <taxon>Actinomycetota</taxon>
        <taxon>Actinomycetes</taxon>
        <taxon>Streptosporangiales</taxon>
        <taxon>Thermomonosporaceae</taxon>
        <taxon>Actinomadura</taxon>
    </lineage>
</organism>
<evidence type="ECO:0000313" key="2">
    <source>
        <dbReference type="Proteomes" id="UP001596380"/>
    </source>
</evidence>
<sequence length="147" mass="15971">MAKLYASWAHGNVVVAESAPGQPVRQGFGSTFRLPKGQGSWFHAPIPTPVLVEDRRATLGKVMVLFDARGTAALTAVHVFDGPNRVKKYENLSVKGDYAHGISDKNQWNVSRDGIAWGVGVTMFFTAGAVDSEIFFSTIGADFYHNI</sequence>
<dbReference type="Pfam" id="PF20328">
    <property type="entry name" value="DUF6623"/>
    <property type="match status" value="1"/>
</dbReference>
<proteinExistence type="predicted"/>
<dbReference type="InterPro" id="IPR046731">
    <property type="entry name" value="DUF6623"/>
</dbReference>
<keyword evidence="2" id="KW-1185">Reference proteome</keyword>
<reference evidence="2" key="1">
    <citation type="journal article" date="2019" name="Int. J. Syst. Evol. Microbiol.">
        <title>The Global Catalogue of Microorganisms (GCM) 10K type strain sequencing project: providing services to taxonomists for standard genome sequencing and annotation.</title>
        <authorList>
            <consortium name="The Broad Institute Genomics Platform"/>
            <consortium name="The Broad Institute Genome Sequencing Center for Infectious Disease"/>
            <person name="Wu L."/>
            <person name="Ma J."/>
        </authorList>
    </citation>
    <scope>NUCLEOTIDE SEQUENCE [LARGE SCALE GENOMIC DNA]</scope>
    <source>
        <strain evidence="2">JCM 3369</strain>
    </source>
</reference>
<gene>
    <name evidence="1" type="ORF">ACFQKB_35805</name>
</gene>
<comment type="caution">
    <text evidence="1">The sequence shown here is derived from an EMBL/GenBank/DDBJ whole genome shotgun (WGS) entry which is preliminary data.</text>
</comment>
<dbReference type="EMBL" id="JBHSXS010000034">
    <property type="protein sequence ID" value="MFC6885168.1"/>
    <property type="molecule type" value="Genomic_DNA"/>
</dbReference>